<proteinExistence type="predicted"/>
<gene>
    <name evidence="1" type="ORF">EV182_002536</name>
</gene>
<organism evidence="1 2">
    <name type="scientific">Spiromyces aspiralis</name>
    <dbReference type="NCBI Taxonomy" id="68401"/>
    <lineage>
        <taxon>Eukaryota</taxon>
        <taxon>Fungi</taxon>
        <taxon>Fungi incertae sedis</taxon>
        <taxon>Zoopagomycota</taxon>
        <taxon>Kickxellomycotina</taxon>
        <taxon>Kickxellomycetes</taxon>
        <taxon>Kickxellales</taxon>
        <taxon>Kickxellaceae</taxon>
        <taxon>Spiromyces</taxon>
    </lineage>
</organism>
<protein>
    <submittedName>
        <fullName evidence="1">Uncharacterized protein</fullName>
    </submittedName>
</protein>
<comment type="caution">
    <text evidence="1">The sequence shown here is derived from an EMBL/GenBank/DDBJ whole genome shotgun (WGS) entry which is preliminary data.</text>
</comment>
<keyword evidence="2" id="KW-1185">Reference proteome</keyword>
<evidence type="ECO:0000313" key="2">
    <source>
        <dbReference type="Proteomes" id="UP001145114"/>
    </source>
</evidence>
<evidence type="ECO:0000313" key="1">
    <source>
        <dbReference type="EMBL" id="KAJ1679199.1"/>
    </source>
</evidence>
<name>A0ACC1HRN0_9FUNG</name>
<reference evidence="1" key="1">
    <citation type="submission" date="2022-06" db="EMBL/GenBank/DDBJ databases">
        <title>Phylogenomic reconstructions and comparative analyses of Kickxellomycotina fungi.</title>
        <authorList>
            <person name="Reynolds N.K."/>
            <person name="Stajich J.E."/>
            <person name="Barry K."/>
            <person name="Grigoriev I.V."/>
            <person name="Crous P."/>
            <person name="Smith M.E."/>
        </authorList>
    </citation>
    <scope>NUCLEOTIDE SEQUENCE</scope>
    <source>
        <strain evidence="1">RSA 2271</strain>
    </source>
</reference>
<accession>A0ACC1HRN0</accession>
<dbReference type="EMBL" id="JAMZIH010000536">
    <property type="protein sequence ID" value="KAJ1679199.1"/>
    <property type="molecule type" value="Genomic_DNA"/>
</dbReference>
<sequence length="387" mass="43770">MLAARVRRIAAKVIKRLKENYAQMPVDPNTGHLKVPFNPEIWTYNLTRLPELEKRPEDEKVTTDDPEDDQGKRKEVVQDTEVPSTPVPLTGDSDKEGTRRRKRGWRKELSPLVTRTEPPATRLRSRTGSCHPETPTSGTTPSTDAPKGRRKNVRGWIWVPEAESSESPSPTVPDEEATAVTPTLPRLRSQTTSTGDAEASTPDDSPLKTQEETMLLRPKRKASLSLPQVGRAASPTGFAQMSPPRKRKKSGSLLLTAFEPPQRRPKDFGPDPTKWPVNTLVWAKMQSYPWFPAEIYDPSDPEIPEDVHKDRDELGSSGSNMVLVHFFDRASRRTWKWLEPKFVVQLGIDDKIDKYYYSAKLAKSNHMVQSIRTAYMRACEAIEARHS</sequence>
<dbReference type="Proteomes" id="UP001145114">
    <property type="component" value="Unassembled WGS sequence"/>
</dbReference>